<dbReference type="InterPro" id="IPR015424">
    <property type="entry name" value="PyrdxlP-dep_Trfase"/>
</dbReference>
<feature type="region of interest" description="Disordered" evidence="5">
    <location>
        <begin position="425"/>
        <end position="450"/>
    </location>
</feature>
<evidence type="ECO:0000256" key="5">
    <source>
        <dbReference type="SAM" id="MobiDB-lite"/>
    </source>
</evidence>
<accession>A0A8S9M9N7</accession>
<gene>
    <name evidence="7" type="ORF">F2Q68_00002073</name>
    <name evidence="8" type="ORF">F2Q70_00009011</name>
</gene>
<evidence type="ECO:0000256" key="3">
    <source>
        <dbReference type="ARBA" id="ARBA00022898"/>
    </source>
</evidence>
<dbReference type="GO" id="GO:0006572">
    <property type="term" value="P:L-tyrosine catabolic process"/>
    <property type="evidence" value="ECO:0007669"/>
    <property type="project" value="TreeGrafter"/>
</dbReference>
<organism evidence="8">
    <name type="scientific">Brassica cretica</name>
    <name type="common">Mustard</name>
    <dbReference type="NCBI Taxonomy" id="69181"/>
    <lineage>
        <taxon>Eukaryota</taxon>
        <taxon>Viridiplantae</taxon>
        <taxon>Streptophyta</taxon>
        <taxon>Embryophyta</taxon>
        <taxon>Tracheophyta</taxon>
        <taxon>Spermatophyta</taxon>
        <taxon>Magnoliopsida</taxon>
        <taxon>eudicotyledons</taxon>
        <taxon>Gunneridae</taxon>
        <taxon>Pentapetalae</taxon>
        <taxon>rosids</taxon>
        <taxon>malvids</taxon>
        <taxon>Brassicales</taxon>
        <taxon>Brassicaceae</taxon>
        <taxon>Brassiceae</taxon>
        <taxon>Brassica</taxon>
    </lineage>
</organism>
<dbReference type="Gene3D" id="3.40.640.10">
    <property type="entry name" value="Type I PLP-dependent aspartate aminotransferase-like (Major domain)"/>
    <property type="match status" value="1"/>
</dbReference>
<dbReference type="Proteomes" id="UP000712281">
    <property type="component" value="Unassembled WGS sequence"/>
</dbReference>
<keyword evidence="3" id="KW-0663">Pyridoxal phosphate</keyword>
<dbReference type="PROSITE" id="PS00105">
    <property type="entry name" value="AA_TRANSFER_CLASS_1"/>
    <property type="match status" value="1"/>
</dbReference>
<dbReference type="InterPro" id="IPR015422">
    <property type="entry name" value="PyrdxlP-dep_Trfase_small"/>
</dbReference>
<dbReference type="Gene3D" id="3.90.1150.10">
    <property type="entry name" value="Aspartate Aminotransferase, domain 1"/>
    <property type="match status" value="1"/>
</dbReference>
<dbReference type="GO" id="GO:0005829">
    <property type="term" value="C:cytosol"/>
    <property type="evidence" value="ECO:0007669"/>
    <property type="project" value="TreeGrafter"/>
</dbReference>
<evidence type="ECO:0000256" key="1">
    <source>
        <dbReference type="ARBA" id="ARBA00001933"/>
    </source>
</evidence>
<dbReference type="FunFam" id="3.40.640.10:FF:000048">
    <property type="entry name" value="tyrosine aminotransferase"/>
    <property type="match status" value="1"/>
</dbReference>
<dbReference type="PANTHER" id="PTHR45744:SF21">
    <property type="entry name" value="AMINOTRANSFERASE TAT3-RELATED"/>
    <property type="match status" value="1"/>
</dbReference>
<dbReference type="PIRSF" id="PIRSF000517">
    <property type="entry name" value="Tyr_transaminase"/>
    <property type="match status" value="1"/>
</dbReference>
<dbReference type="NCBIfam" id="TIGR01265">
    <property type="entry name" value="tyr_nico_aTase"/>
    <property type="match status" value="1"/>
</dbReference>
<dbReference type="GO" id="GO:0030170">
    <property type="term" value="F:pyridoxal phosphate binding"/>
    <property type="evidence" value="ECO:0007669"/>
    <property type="project" value="InterPro"/>
</dbReference>
<dbReference type="InterPro" id="IPR004838">
    <property type="entry name" value="NHTrfase_class1_PyrdxlP-BS"/>
</dbReference>
<dbReference type="PANTHER" id="PTHR45744">
    <property type="entry name" value="TYROSINE AMINOTRANSFERASE"/>
    <property type="match status" value="1"/>
</dbReference>
<dbReference type="EMBL" id="QGKY02000089">
    <property type="protein sequence ID" value="KAF2614611.1"/>
    <property type="molecule type" value="Genomic_DNA"/>
</dbReference>
<feature type="compositionally biased region" description="Basic and acidic residues" evidence="5">
    <location>
        <begin position="425"/>
        <end position="435"/>
    </location>
</feature>
<feature type="non-terminal residue" evidence="8">
    <location>
        <position position="1"/>
    </location>
</feature>
<dbReference type="InterPro" id="IPR005958">
    <property type="entry name" value="TyrNic_aminoTrfase"/>
</dbReference>
<evidence type="ECO:0000256" key="4">
    <source>
        <dbReference type="PIRSR" id="PIRSR000517-1"/>
    </source>
</evidence>
<evidence type="ECO:0000256" key="2">
    <source>
        <dbReference type="ARBA" id="ARBA00007441"/>
    </source>
</evidence>
<reference evidence="8" key="1">
    <citation type="submission" date="2019-12" db="EMBL/GenBank/DDBJ databases">
        <title>Genome sequencing and annotation of Brassica cretica.</title>
        <authorList>
            <person name="Studholme D.J."/>
            <person name="Sarris P.F."/>
        </authorList>
    </citation>
    <scope>NUCLEOTIDE SEQUENCE</scope>
    <source>
        <strain evidence="7">PFS-001/15</strain>
        <strain evidence="8">PFS-102/07</strain>
        <tissue evidence="8">Leaf</tissue>
    </source>
</reference>
<feature type="domain" description="Aminotransferase class I/classII large" evidence="6">
    <location>
        <begin position="59"/>
        <end position="410"/>
    </location>
</feature>
<evidence type="ECO:0000313" key="8">
    <source>
        <dbReference type="EMBL" id="KAF2614611.1"/>
    </source>
</evidence>
<evidence type="ECO:0000259" key="6">
    <source>
        <dbReference type="Pfam" id="PF00155"/>
    </source>
</evidence>
<protein>
    <recommendedName>
        <fullName evidence="6">Aminotransferase class I/classII large domain-containing protein</fullName>
    </recommendedName>
</protein>
<comment type="cofactor">
    <cofactor evidence="1 4">
        <name>pyridoxal 5'-phosphate</name>
        <dbReference type="ChEBI" id="CHEBI:597326"/>
    </cofactor>
</comment>
<dbReference type="GO" id="GO:0004838">
    <property type="term" value="F:L-tyrosine-2-oxoglutarate transaminase activity"/>
    <property type="evidence" value="ECO:0007669"/>
    <property type="project" value="TreeGrafter"/>
</dbReference>
<name>A0A8S9M9N7_BRACR</name>
<comment type="caution">
    <text evidence="8">The sequence shown here is derived from an EMBL/GenBank/DDBJ whole genome shotgun (WGS) entry which is preliminary data.</text>
</comment>
<dbReference type="SUPFAM" id="SSF53383">
    <property type="entry name" value="PLP-dependent transferases"/>
    <property type="match status" value="1"/>
</dbReference>
<dbReference type="InterPro" id="IPR015421">
    <property type="entry name" value="PyrdxlP-dep_Trfase_major"/>
</dbReference>
<evidence type="ECO:0000313" key="7">
    <source>
        <dbReference type="EMBL" id="KAF2577397.1"/>
    </source>
</evidence>
<dbReference type="CDD" id="cd00609">
    <property type="entry name" value="AAT_like"/>
    <property type="match status" value="1"/>
</dbReference>
<feature type="modified residue" description="N6-(pyridoxal phosphate)lysine" evidence="4">
    <location>
        <position position="254"/>
    </location>
</feature>
<dbReference type="EMBL" id="QGKW02001660">
    <property type="protein sequence ID" value="KAF2577397.1"/>
    <property type="molecule type" value="Genomic_DNA"/>
</dbReference>
<comment type="similarity">
    <text evidence="2">Belongs to the class-I pyridoxal-phosphate-dependent aminotransferase family.</text>
</comment>
<proteinExistence type="inferred from homology"/>
<dbReference type="Pfam" id="PF00155">
    <property type="entry name" value="Aminotran_1_2"/>
    <property type="match status" value="1"/>
</dbReference>
<dbReference type="InterPro" id="IPR004839">
    <property type="entry name" value="Aminotransferase_I/II_large"/>
</dbReference>
<dbReference type="AlphaFoldDB" id="A0A8S9M9N7"/>
<sequence>MATSGNDNCNANDSVWQFRGNGAMSDAAAVTLRKLVFGMFKNCNFNNGKTILPSTTHSFKTCPEAEEAVAAAVRSGMANSYAPSPGIFNARRAVADYLNCELPTKLRPEDVYITGGCNQAIEIVIDSLAGNPAGNILLPNPGYPHYDARAIHSGVEVRKYDLLPERDFEIDLDGLEAAADKNTVALVLINPNNPCGNVYTYDHLKKVAEMAKKLGIVVISDEVYDKVVYGERPFVPMGTFASIAPVITFGSISKGWVVPGWRIGWMAMNDPNRILKNAGVVESIEDCLDLTPQPSFLLQEALPEILEKTPKEYFAKKNKAMKRNVELSFERLRDIPCLFCHKKPESCSYLWLRLDTSVLDYIENDLDFCTKLVSEESLILVPGVALGAKNWVRISIGTEESELAETFDRLKSFYSRHAISKENIKSHVSRNREPADAEQDPNRPCPLGHVDEPDRVFDRTCTARKILARAR</sequence>